<feature type="transmembrane region" description="Helical" evidence="2">
    <location>
        <begin position="499"/>
        <end position="519"/>
    </location>
</feature>
<feature type="transmembrane region" description="Helical" evidence="2">
    <location>
        <begin position="55"/>
        <end position="74"/>
    </location>
</feature>
<keyword evidence="2" id="KW-0812">Transmembrane</keyword>
<feature type="transmembrane region" description="Helical" evidence="2">
    <location>
        <begin position="602"/>
        <end position="629"/>
    </location>
</feature>
<comment type="subcellular location">
    <subcellularLocation>
        <location evidence="1">Cell inner membrane</location>
        <topology evidence="1">Multi-pass membrane protein</topology>
    </subcellularLocation>
</comment>
<feature type="transmembrane region" description="Helical" evidence="2">
    <location>
        <begin position="379"/>
        <end position="395"/>
    </location>
</feature>
<feature type="transmembrane region" description="Helical" evidence="2">
    <location>
        <begin position="539"/>
        <end position="561"/>
    </location>
</feature>
<keyword evidence="5" id="KW-1185">Reference proteome</keyword>
<dbReference type="PANTHER" id="PTHR43849">
    <property type="entry name" value="BLL3936 PROTEIN"/>
    <property type="match status" value="1"/>
</dbReference>
<name>A0ABY2X9T2_9RHOB</name>
<feature type="domain" description="TRAP C4-dicarboxylate transport system permease DctM subunit" evidence="3">
    <location>
        <begin position="128"/>
        <end position="561"/>
    </location>
</feature>
<evidence type="ECO:0000256" key="1">
    <source>
        <dbReference type="RuleBase" id="RU369079"/>
    </source>
</evidence>
<evidence type="ECO:0000313" key="5">
    <source>
        <dbReference type="Proteomes" id="UP001191082"/>
    </source>
</evidence>
<feature type="transmembrane region" description="Helical" evidence="2">
    <location>
        <begin position="312"/>
        <end position="333"/>
    </location>
</feature>
<evidence type="ECO:0000259" key="3">
    <source>
        <dbReference type="Pfam" id="PF06808"/>
    </source>
</evidence>
<feature type="transmembrane region" description="Helical" evidence="2">
    <location>
        <begin position="416"/>
        <end position="436"/>
    </location>
</feature>
<feature type="transmembrane region" description="Helical" evidence="2">
    <location>
        <begin position="456"/>
        <end position="487"/>
    </location>
</feature>
<dbReference type="EMBL" id="VCPC01000002">
    <property type="protein sequence ID" value="TMV13139.1"/>
    <property type="molecule type" value="Genomic_DNA"/>
</dbReference>
<sequence length="641" mass="67404">MSDRRRFETATDAYVSGQALPVPSWLVAIIIAVSLGTAMYHLLGGLFGTAEAFRHRTAHITLFLVLGFLFFPLGRSDWQEKLRWTTVIDFALISAAVGVFIYRMQDVDALASRSSFPNQGDVISGAILVLLVLEAVRRTVGLSLVVLPAMFMFHALYSDHFPSIFLAAPTRFSSLIGYLTVDLDGMLGVPIAVSSSFIVIFMMYGAVLVRSGAGTFFTDLAFAATGWMSGGAAKAAALASGLYGTLSGSTTANVVTTGSFTIPLMKSSGFNPRFAASVEAMASNGGQIVPPVMGAAAFIIPMYIPGASYRDVVLAAAIPAVLYYISILAMIHFQAKRAGLTGVARKDLPSAWITLRKGWPILIAFGAIIGFLLSGFTPMIAGATALVLTVVVTMFRAETRLTPQDLCAALEVGIRATIPIVMACAAAGIIIGSMDLSGLAGRVSGAVTLLADGKLALALVITAIVCVILGMGMTTTIVYITLAALVAPSITEMGAPVMAANLFIFYFGCLSGVTPPVALTTYAAAGIAGSNPWSTGIEAVKVGIASFLIPFMFIYTPSLLLDGAWYRIAIDSVTAAIGIICLAAAVQGYFRRLLGPWERKALGATALLFIVPTWETMLAAGAVLILLWFSGRSDQEERAGA</sequence>
<dbReference type="NCBIfam" id="TIGR02123">
    <property type="entry name" value="TRAP_fused"/>
    <property type="match status" value="1"/>
</dbReference>
<feature type="transmembrane region" description="Helical" evidence="2">
    <location>
        <begin position="140"/>
        <end position="157"/>
    </location>
</feature>
<keyword evidence="2" id="KW-1133">Transmembrane helix</keyword>
<feature type="transmembrane region" description="Helical" evidence="2">
    <location>
        <begin position="288"/>
        <end position="306"/>
    </location>
</feature>
<dbReference type="InterPro" id="IPR011853">
    <property type="entry name" value="TRAP_DctM-Dct_fused"/>
</dbReference>
<dbReference type="PANTHER" id="PTHR43849:SF2">
    <property type="entry name" value="BLL3936 PROTEIN"/>
    <property type="match status" value="1"/>
</dbReference>
<dbReference type="InterPro" id="IPR010656">
    <property type="entry name" value="DctM"/>
</dbReference>
<protein>
    <submittedName>
        <fullName evidence="4">TRAP transporter fused permease subunit</fullName>
    </submittedName>
</protein>
<dbReference type="Pfam" id="PF06808">
    <property type="entry name" value="DctM"/>
    <property type="match status" value="1"/>
</dbReference>
<feature type="transmembrane region" description="Helical" evidence="2">
    <location>
        <begin position="187"/>
        <end position="209"/>
    </location>
</feature>
<dbReference type="Proteomes" id="UP001191082">
    <property type="component" value="Unassembled WGS sequence"/>
</dbReference>
<keyword evidence="1" id="KW-0997">Cell inner membrane</keyword>
<feature type="transmembrane region" description="Helical" evidence="2">
    <location>
        <begin position="20"/>
        <end position="43"/>
    </location>
</feature>
<gene>
    <name evidence="4" type="ORF">FGK64_10205</name>
</gene>
<organism evidence="4 5">
    <name type="scientific">Arenibacterium halophilum</name>
    <dbReference type="NCBI Taxonomy" id="2583821"/>
    <lineage>
        <taxon>Bacteria</taxon>
        <taxon>Pseudomonadati</taxon>
        <taxon>Pseudomonadota</taxon>
        <taxon>Alphaproteobacteria</taxon>
        <taxon>Rhodobacterales</taxon>
        <taxon>Paracoccaceae</taxon>
        <taxon>Arenibacterium</taxon>
    </lineage>
</organism>
<keyword evidence="1" id="KW-1003">Cell membrane</keyword>
<feature type="transmembrane region" description="Helical" evidence="2">
    <location>
        <begin position="116"/>
        <end position="133"/>
    </location>
</feature>
<accession>A0ABY2X9T2</accession>
<keyword evidence="1" id="KW-0813">Transport</keyword>
<comment type="function">
    <text evidence="1">Part of the tripartite ATP-independent periplasmic (TRAP) transport system.</text>
</comment>
<evidence type="ECO:0000313" key="4">
    <source>
        <dbReference type="EMBL" id="TMV13139.1"/>
    </source>
</evidence>
<keyword evidence="2" id="KW-0472">Membrane</keyword>
<proteinExistence type="predicted"/>
<reference evidence="4 5" key="1">
    <citation type="submission" date="2019-05" db="EMBL/GenBank/DDBJ databases">
        <title>Marivita sp. nov. isolated from sea sediment.</title>
        <authorList>
            <person name="Kim W."/>
        </authorList>
    </citation>
    <scope>NUCLEOTIDE SEQUENCE [LARGE SCALE GENOMIC DNA]</scope>
    <source>
        <strain evidence="4 5">CAU 1492</strain>
    </source>
</reference>
<evidence type="ECO:0000256" key="2">
    <source>
        <dbReference type="SAM" id="Phobius"/>
    </source>
</evidence>
<feature type="transmembrane region" description="Helical" evidence="2">
    <location>
        <begin position="568"/>
        <end position="590"/>
    </location>
</feature>
<comment type="caution">
    <text evidence="4">The sequence shown here is derived from an EMBL/GenBank/DDBJ whole genome shotgun (WGS) entry which is preliminary data.</text>
</comment>
<feature type="transmembrane region" description="Helical" evidence="2">
    <location>
        <begin position="86"/>
        <end position="104"/>
    </location>
</feature>
<dbReference type="RefSeq" id="WP_138863695.1">
    <property type="nucleotide sequence ID" value="NZ_VCPC01000002.1"/>
</dbReference>